<feature type="domain" description="YMGG-like Gly-zipper" evidence="1">
    <location>
        <begin position="75"/>
        <end position="122"/>
    </location>
</feature>
<keyword evidence="3" id="KW-1185">Reference proteome</keyword>
<reference evidence="2 3" key="1">
    <citation type="journal article" date="2010" name="J. Bacteriol.">
        <title>Complete genome sequence of "Candidatus Puniceispirillum marinum" IMCC1322, a representative of the SAR116 clade in the Alphaproteobacteria.</title>
        <authorList>
            <person name="Oh H.M."/>
            <person name="Kwon K.K."/>
            <person name="Kang I."/>
            <person name="Kang S.G."/>
            <person name="Lee J.H."/>
            <person name="Kim S.J."/>
            <person name="Cho J.C."/>
        </authorList>
    </citation>
    <scope>NUCLEOTIDE SEQUENCE [LARGE SCALE GENOMIC DNA]</scope>
    <source>
        <strain evidence="2 3">IMCC1322</strain>
    </source>
</reference>
<dbReference type="STRING" id="488538.SAR116_0104"/>
<dbReference type="KEGG" id="apb:SAR116_0104"/>
<dbReference type="Pfam" id="PF13441">
    <property type="entry name" value="Gly-zipper_YMGG"/>
    <property type="match status" value="1"/>
</dbReference>
<dbReference type="AlphaFoldDB" id="D5BNT0"/>
<dbReference type="eggNOG" id="ENOG50336K4">
    <property type="taxonomic scope" value="Bacteria"/>
</dbReference>
<dbReference type="InterPro" id="IPR027367">
    <property type="entry name" value="Gly-zipper_YMGG"/>
</dbReference>
<organism evidence="2 3">
    <name type="scientific">Puniceispirillum marinum (strain IMCC1322)</name>
    <dbReference type="NCBI Taxonomy" id="488538"/>
    <lineage>
        <taxon>Bacteria</taxon>
        <taxon>Pseudomonadati</taxon>
        <taxon>Pseudomonadota</taxon>
        <taxon>Alphaproteobacteria</taxon>
        <taxon>Candidatus Puniceispirillales</taxon>
        <taxon>Candidatus Puniceispirillaceae</taxon>
        <taxon>Candidatus Puniceispirillum</taxon>
    </lineage>
</organism>
<dbReference type="RefSeq" id="WP_013044977.1">
    <property type="nucleotide sequence ID" value="NC_014010.1"/>
</dbReference>
<dbReference type="PROSITE" id="PS51257">
    <property type="entry name" value="PROKAR_LIPOPROTEIN"/>
    <property type="match status" value="1"/>
</dbReference>
<evidence type="ECO:0000313" key="3">
    <source>
        <dbReference type="Proteomes" id="UP000007460"/>
    </source>
</evidence>
<dbReference type="HOGENOM" id="CLU_154429_0_0_5"/>
<name>D5BNT0_PUNMI</name>
<proteinExistence type="predicted"/>
<dbReference type="EMBL" id="CP001751">
    <property type="protein sequence ID" value="ADE38347.1"/>
    <property type="molecule type" value="Genomic_DNA"/>
</dbReference>
<dbReference type="Proteomes" id="UP000007460">
    <property type="component" value="Chromosome"/>
</dbReference>
<protein>
    <recommendedName>
        <fullName evidence="1">YMGG-like Gly-zipper domain-containing protein</fullName>
    </recommendedName>
</protein>
<evidence type="ECO:0000313" key="2">
    <source>
        <dbReference type="EMBL" id="ADE38347.1"/>
    </source>
</evidence>
<accession>D5BNT0</accession>
<sequence>MSLKQQHGAVAALFILAGCASESASIDISGYAPVIDVKGQGYDVASYHQDLDECRMLGMRVQTSYEAQRKKEIEDAQKSALIGALAGAVLGQVVGDTNDYHTGRSATAGAIYGGAIGAASGASNIDYSRTIAKFGPTGVVDRCMRDRGYKILSAEGFGGG</sequence>
<gene>
    <name evidence="2" type="ordered locus">SAR116_0104</name>
</gene>
<dbReference type="OrthoDB" id="7862298at2"/>
<evidence type="ECO:0000259" key="1">
    <source>
        <dbReference type="Pfam" id="PF13441"/>
    </source>
</evidence>